<comment type="caution">
    <text evidence="3">The sequence shown here is derived from an EMBL/GenBank/DDBJ whole genome shotgun (WGS) entry which is preliminary data.</text>
</comment>
<feature type="signal peptide" evidence="2">
    <location>
        <begin position="1"/>
        <end position="23"/>
    </location>
</feature>
<keyword evidence="1" id="KW-1133">Transmembrane helix</keyword>
<keyword evidence="1" id="KW-0812">Transmembrane</keyword>
<keyword evidence="1" id="KW-0472">Membrane</keyword>
<proteinExistence type="predicted"/>
<accession>A0A1Y1YH88</accession>
<organism evidence="3 4">
    <name type="scientific">Basidiobolus meristosporus CBS 931.73</name>
    <dbReference type="NCBI Taxonomy" id="1314790"/>
    <lineage>
        <taxon>Eukaryota</taxon>
        <taxon>Fungi</taxon>
        <taxon>Fungi incertae sedis</taxon>
        <taxon>Zoopagomycota</taxon>
        <taxon>Entomophthoromycotina</taxon>
        <taxon>Basidiobolomycetes</taxon>
        <taxon>Basidiobolales</taxon>
        <taxon>Basidiobolaceae</taxon>
        <taxon>Basidiobolus</taxon>
    </lineage>
</organism>
<evidence type="ECO:0000256" key="2">
    <source>
        <dbReference type="SAM" id="SignalP"/>
    </source>
</evidence>
<name>A0A1Y1YH88_9FUNG</name>
<evidence type="ECO:0000313" key="4">
    <source>
        <dbReference type="Proteomes" id="UP000193498"/>
    </source>
</evidence>
<dbReference type="InParanoid" id="A0A1Y1YH88"/>
<evidence type="ECO:0000313" key="3">
    <source>
        <dbReference type="EMBL" id="ORX97382.1"/>
    </source>
</evidence>
<feature type="transmembrane region" description="Helical" evidence="1">
    <location>
        <begin position="60"/>
        <end position="83"/>
    </location>
</feature>
<feature type="chain" id="PRO_5012237439" evidence="2">
    <location>
        <begin position="24"/>
        <end position="207"/>
    </location>
</feature>
<protein>
    <submittedName>
        <fullName evidence="3">Uncharacterized protein</fullName>
    </submittedName>
</protein>
<evidence type="ECO:0000256" key="1">
    <source>
        <dbReference type="SAM" id="Phobius"/>
    </source>
</evidence>
<dbReference type="AlphaFoldDB" id="A0A1Y1YH88"/>
<gene>
    <name evidence="3" type="ORF">K493DRAFT_14644</name>
</gene>
<keyword evidence="4" id="KW-1185">Reference proteome</keyword>
<dbReference type="Proteomes" id="UP000193498">
    <property type="component" value="Unassembled WGS sequence"/>
</dbReference>
<dbReference type="EMBL" id="MCFE01000134">
    <property type="protein sequence ID" value="ORX97382.1"/>
    <property type="molecule type" value="Genomic_DNA"/>
</dbReference>
<reference evidence="3 4" key="1">
    <citation type="submission" date="2016-07" db="EMBL/GenBank/DDBJ databases">
        <title>Pervasive Adenine N6-methylation of Active Genes in Fungi.</title>
        <authorList>
            <consortium name="DOE Joint Genome Institute"/>
            <person name="Mondo S.J."/>
            <person name="Dannebaum R.O."/>
            <person name="Kuo R.C."/>
            <person name="Labutti K."/>
            <person name="Haridas S."/>
            <person name="Kuo A."/>
            <person name="Salamov A."/>
            <person name="Ahrendt S.R."/>
            <person name="Lipzen A."/>
            <person name="Sullivan W."/>
            <person name="Andreopoulos W.B."/>
            <person name="Clum A."/>
            <person name="Lindquist E."/>
            <person name="Daum C."/>
            <person name="Ramamoorthy G.K."/>
            <person name="Gryganskyi A."/>
            <person name="Culley D."/>
            <person name="Magnuson J.K."/>
            <person name="James T.Y."/>
            <person name="O'Malley M.A."/>
            <person name="Stajich J.E."/>
            <person name="Spatafora J.W."/>
            <person name="Visel A."/>
            <person name="Grigoriev I.V."/>
        </authorList>
    </citation>
    <scope>NUCLEOTIDE SEQUENCE [LARGE SCALE GENOMIC DNA]</scope>
    <source>
        <strain evidence="3 4">CBS 931.73</strain>
    </source>
</reference>
<sequence length="207" mass="23399">MIYTVHFSFSPLLILSCIPAIFCAPIHDSFVELQHSTEQLDLGSTDTPGSIVWQGLMSGLIGLALLVMFCFFVMFLSLIFHFYQKSHRTEPEYAPLPSSPVVITLPLIEESSRHHSAGNLEEIPDYQVNSNNRLTEQAVYWVSQWLYTNHQSNVDVGGLVLIRESDGSLHVPHDSDLLNLTAPLDEELPAYQPWKEILGDEQLPEYE</sequence>
<keyword evidence="2" id="KW-0732">Signal</keyword>